<dbReference type="SUPFAM" id="SSF57756">
    <property type="entry name" value="Retrovirus zinc finger-like domains"/>
    <property type="match status" value="1"/>
</dbReference>
<proteinExistence type="predicted"/>
<dbReference type="PROSITE" id="PS50158">
    <property type="entry name" value="ZF_CCHC"/>
    <property type="match status" value="1"/>
</dbReference>
<dbReference type="AlphaFoldDB" id="A0AAV6LBR2"/>
<dbReference type="Proteomes" id="UP000823749">
    <property type="component" value="Chromosome 2"/>
</dbReference>
<dbReference type="GO" id="GO:0003676">
    <property type="term" value="F:nucleic acid binding"/>
    <property type="evidence" value="ECO:0007669"/>
    <property type="project" value="InterPro"/>
</dbReference>
<protein>
    <recommendedName>
        <fullName evidence="3">CCHC-type domain-containing protein</fullName>
    </recommendedName>
</protein>
<sequence>MNTKGKGMKGPPSGPKCYECHGYGHLAHECANKLKKSTSFKANLTWDDDSNSDTSVQELEEKGNFMAFVTSLCSQTSDSESSDDSDDDEGVDLKDSQVLREKYDQLYQESMKISKVQKLWMTCFLCKNHLVTSQALAILESHHLSRMEVKSTK</sequence>
<accession>A0AAV6LBR2</accession>
<evidence type="ECO:0000313" key="5">
    <source>
        <dbReference type="Proteomes" id="UP000823749"/>
    </source>
</evidence>
<feature type="compositionally biased region" description="Acidic residues" evidence="2">
    <location>
        <begin position="80"/>
        <end position="90"/>
    </location>
</feature>
<feature type="region of interest" description="Disordered" evidence="2">
    <location>
        <begin position="73"/>
        <end position="95"/>
    </location>
</feature>
<keyword evidence="1" id="KW-0862">Zinc</keyword>
<organism evidence="4 5">
    <name type="scientific">Rhododendron griersonianum</name>
    <dbReference type="NCBI Taxonomy" id="479676"/>
    <lineage>
        <taxon>Eukaryota</taxon>
        <taxon>Viridiplantae</taxon>
        <taxon>Streptophyta</taxon>
        <taxon>Embryophyta</taxon>
        <taxon>Tracheophyta</taxon>
        <taxon>Spermatophyta</taxon>
        <taxon>Magnoliopsida</taxon>
        <taxon>eudicotyledons</taxon>
        <taxon>Gunneridae</taxon>
        <taxon>Pentapetalae</taxon>
        <taxon>asterids</taxon>
        <taxon>Ericales</taxon>
        <taxon>Ericaceae</taxon>
        <taxon>Ericoideae</taxon>
        <taxon>Rhodoreae</taxon>
        <taxon>Rhododendron</taxon>
    </lineage>
</organism>
<comment type="caution">
    <text evidence="4">The sequence shown here is derived from an EMBL/GenBank/DDBJ whole genome shotgun (WGS) entry which is preliminary data.</text>
</comment>
<dbReference type="InterPro" id="IPR001878">
    <property type="entry name" value="Znf_CCHC"/>
</dbReference>
<feature type="domain" description="CCHC-type" evidence="3">
    <location>
        <begin position="16"/>
        <end position="30"/>
    </location>
</feature>
<keyword evidence="1" id="KW-0479">Metal-binding</keyword>
<dbReference type="Gene3D" id="4.10.60.10">
    <property type="entry name" value="Zinc finger, CCHC-type"/>
    <property type="match status" value="1"/>
</dbReference>
<evidence type="ECO:0000313" key="4">
    <source>
        <dbReference type="EMBL" id="KAG5561753.1"/>
    </source>
</evidence>
<keyword evidence="1" id="KW-0863">Zinc-finger</keyword>
<gene>
    <name evidence="4" type="ORF">RHGRI_004710</name>
</gene>
<evidence type="ECO:0000256" key="2">
    <source>
        <dbReference type="SAM" id="MobiDB-lite"/>
    </source>
</evidence>
<dbReference type="GO" id="GO:0008270">
    <property type="term" value="F:zinc ion binding"/>
    <property type="evidence" value="ECO:0007669"/>
    <property type="project" value="UniProtKB-KW"/>
</dbReference>
<evidence type="ECO:0000256" key="1">
    <source>
        <dbReference type="PROSITE-ProRule" id="PRU00047"/>
    </source>
</evidence>
<dbReference type="InterPro" id="IPR036875">
    <property type="entry name" value="Znf_CCHC_sf"/>
</dbReference>
<keyword evidence="5" id="KW-1185">Reference proteome</keyword>
<evidence type="ECO:0000259" key="3">
    <source>
        <dbReference type="PROSITE" id="PS50158"/>
    </source>
</evidence>
<dbReference type="EMBL" id="JACTNZ010000002">
    <property type="protein sequence ID" value="KAG5561753.1"/>
    <property type="molecule type" value="Genomic_DNA"/>
</dbReference>
<reference evidence="4" key="1">
    <citation type="submission" date="2020-08" db="EMBL/GenBank/DDBJ databases">
        <title>Plant Genome Project.</title>
        <authorList>
            <person name="Zhang R.-G."/>
        </authorList>
    </citation>
    <scope>NUCLEOTIDE SEQUENCE</scope>
    <source>
        <strain evidence="4">WSP0</strain>
        <tissue evidence="4">Leaf</tissue>
    </source>
</reference>
<name>A0AAV6LBR2_9ERIC</name>